<proteinExistence type="predicted"/>
<dbReference type="PANTHER" id="PTHR10587:SF125">
    <property type="entry name" value="POLYSACCHARIDE DEACETYLASE YHEN-RELATED"/>
    <property type="match status" value="1"/>
</dbReference>
<dbReference type="AlphaFoldDB" id="A0A074MCR0"/>
<reference evidence="2 3" key="1">
    <citation type="journal article" date="2013" name="Int. J. Syst. Evol. Microbiol.">
        <title>Tumebacillus flagellatus sp. nov., an alpha-amylase/pullulanase-producing bacterium isolated from cassava wastewater.</title>
        <authorList>
            <person name="Wang Q."/>
            <person name="Xie N."/>
            <person name="Qin Y."/>
            <person name="Shen N."/>
            <person name="Zhu J."/>
            <person name="Mi H."/>
            <person name="Huang R."/>
        </authorList>
    </citation>
    <scope>NUCLEOTIDE SEQUENCE [LARGE SCALE GENOMIC DNA]</scope>
    <source>
        <strain evidence="2 3">GST4</strain>
    </source>
</reference>
<evidence type="ECO:0000313" key="2">
    <source>
        <dbReference type="EMBL" id="KEO83652.1"/>
    </source>
</evidence>
<comment type="caution">
    <text evidence="2">The sequence shown here is derived from an EMBL/GenBank/DDBJ whole genome shotgun (WGS) entry which is preliminary data.</text>
</comment>
<gene>
    <name evidence="2" type="ORF">EL26_08310</name>
</gene>
<sequence>MNKKKIGIISLCIVLLLAIYCVTTYKLMNSRTYQVFGELVPRVETTKKVVALTFDDGPNPEHTGEILKELDAKGVKATFFLIGQEIEKHPGEAKQIIQAGHEVGNHSYSHNRMIFKSPSYLSSEVEKTDALLRDAGYQGDILFRPPNGKKLLYLPYYLKQHDRTTIMWDLEPDSYEDIASSADKIVDYTVQHVRPGSIILLHAMYDSRGESMKAIPGIISKLQAEGYECKTVSELLKAADRP</sequence>
<dbReference type="CDD" id="cd10956">
    <property type="entry name" value="CE4_BH1302_like"/>
    <property type="match status" value="1"/>
</dbReference>
<accession>A0A074MCR0</accession>
<dbReference type="Pfam" id="PF01522">
    <property type="entry name" value="Polysacc_deac_1"/>
    <property type="match status" value="1"/>
</dbReference>
<dbReference type="eggNOG" id="COG0726">
    <property type="taxonomic scope" value="Bacteria"/>
</dbReference>
<dbReference type="PANTHER" id="PTHR10587">
    <property type="entry name" value="GLYCOSYL TRANSFERASE-RELATED"/>
    <property type="match status" value="1"/>
</dbReference>
<name>A0A074MCR0_9BACL</name>
<evidence type="ECO:0000313" key="3">
    <source>
        <dbReference type="Proteomes" id="UP000027931"/>
    </source>
</evidence>
<dbReference type="Proteomes" id="UP000027931">
    <property type="component" value="Unassembled WGS sequence"/>
</dbReference>
<dbReference type="Gene3D" id="3.20.20.370">
    <property type="entry name" value="Glycoside hydrolase/deacetylase"/>
    <property type="match status" value="1"/>
</dbReference>
<organism evidence="2 3">
    <name type="scientific">Tumebacillus flagellatus</name>
    <dbReference type="NCBI Taxonomy" id="1157490"/>
    <lineage>
        <taxon>Bacteria</taxon>
        <taxon>Bacillati</taxon>
        <taxon>Bacillota</taxon>
        <taxon>Bacilli</taxon>
        <taxon>Bacillales</taxon>
        <taxon>Alicyclobacillaceae</taxon>
        <taxon>Tumebacillus</taxon>
    </lineage>
</organism>
<evidence type="ECO:0000259" key="1">
    <source>
        <dbReference type="PROSITE" id="PS51677"/>
    </source>
</evidence>
<dbReference type="SUPFAM" id="SSF88713">
    <property type="entry name" value="Glycoside hydrolase/deacetylase"/>
    <property type="match status" value="1"/>
</dbReference>
<dbReference type="EMBL" id="JMIR01000009">
    <property type="protein sequence ID" value="KEO83652.1"/>
    <property type="molecule type" value="Genomic_DNA"/>
</dbReference>
<dbReference type="STRING" id="1157490.EL26_08310"/>
<protein>
    <submittedName>
        <fullName evidence="2">Polysaccharide deacetylase</fullName>
    </submittedName>
</protein>
<dbReference type="PROSITE" id="PS51677">
    <property type="entry name" value="NODB"/>
    <property type="match status" value="1"/>
</dbReference>
<keyword evidence="3" id="KW-1185">Reference proteome</keyword>
<dbReference type="GO" id="GO:0016810">
    <property type="term" value="F:hydrolase activity, acting on carbon-nitrogen (but not peptide) bonds"/>
    <property type="evidence" value="ECO:0007669"/>
    <property type="project" value="InterPro"/>
</dbReference>
<dbReference type="InterPro" id="IPR011330">
    <property type="entry name" value="Glyco_hydro/deAcase_b/a-brl"/>
</dbReference>
<dbReference type="InterPro" id="IPR002509">
    <property type="entry name" value="NODB_dom"/>
</dbReference>
<dbReference type="RefSeq" id="WP_038086460.1">
    <property type="nucleotide sequence ID" value="NZ_JMIR01000009.1"/>
</dbReference>
<feature type="domain" description="NodB homology" evidence="1">
    <location>
        <begin position="48"/>
        <end position="230"/>
    </location>
</feature>
<dbReference type="GO" id="GO:0005975">
    <property type="term" value="P:carbohydrate metabolic process"/>
    <property type="evidence" value="ECO:0007669"/>
    <property type="project" value="InterPro"/>
</dbReference>
<dbReference type="InterPro" id="IPR050248">
    <property type="entry name" value="Polysacc_deacetylase_ArnD"/>
</dbReference>